<comment type="caution">
    <text evidence="8">The sequence shown here is derived from an EMBL/GenBank/DDBJ whole genome shotgun (WGS) entry which is preliminary data.</text>
</comment>
<comment type="subcellular location">
    <subcellularLocation>
        <location evidence="1">Membrane</location>
    </subcellularLocation>
</comment>
<evidence type="ECO:0000259" key="6">
    <source>
        <dbReference type="PROSITE" id="PS50111"/>
    </source>
</evidence>
<feature type="domain" description="HAMP" evidence="7">
    <location>
        <begin position="303"/>
        <end position="357"/>
    </location>
</feature>
<dbReference type="Gene3D" id="1.10.287.950">
    <property type="entry name" value="Methyl-accepting chemotaxis protein"/>
    <property type="match status" value="1"/>
</dbReference>
<keyword evidence="11" id="KW-1185">Reference proteome</keyword>
<keyword evidence="5" id="KW-1133">Transmembrane helix</keyword>
<dbReference type="Gene3D" id="3.30.450.20">
    <property type="entry name" value="PAS domain"/>
    <property type="match status" value="2"/>
</dbReference>
<dbReference type="PRINTS" id="PR00260">
    <property type="entry name" value="CHEMTRNSDUCR"/>
</dbReference>
<dbReference type="GO" id="GO:0004888">
    <property type="term" value="F:transmembrane signaling receptor activity"/>
    <property type="evidence" value="ECO:0007669"/>
    <property type="project" value="InterPro"/>
</dbReference>
<organism evidence="8 10">
    <name type="scientific">Aliivibrio finisterrensis</name>
    <dbReference type="NCBI Taxonomy" id="511998"/>
    <lineage>
        <taxon>Bacteria</taxon>
        <taxon>Pseudomonadati</taxon>
        <taxon>Pseudomonadota</taxon>
        <taxon>Gammaproteobacteria</taxon>
        <taxon>Vibrionales</taxon>
        <taxon>Vibrionaceae</taxon>
        <taxon>Aliivibrio</taxon>
    </lineage>
</organism>
<dbReference type="InterPro" id="IPR004089">
    <property type="entry name" value="MCPsignal_dom"/>
</dbReference>
<dbReference type="GO" id="GO:0006935">
    <property type="term" value="P:chemotaxis"/>
    <property type="evidence" value="ECO:0007669"/>
    <property type="project" value="InterPro"/>
</dbReference>
<dbReference type="EMBL" id="SEZN01000005">
    <property type="protein sequence ID" value="RYU66151.1"/>
    <property type="molecule type" value="Genomic_DNA"/>
</dbReference>
<evidence type="ECO:0000256" key="2">
    <source>
        <dbReference type="ARBA" id="ARBA00023224"/>
    </source>
</evidence>
<evidence type="ECO:0000313" key="11">
    <source>
        <dbReference type="Proteomes" id="UP000294166"/>
    </source>
</evidence>
<evidence type="ECO:0000256" key="3">
    <source>
        <dbReference type="ARBA" id="ARBA00029447"/>
    </source>
</evidence>
<evidence type="ECO:0000313" key="9">
    <source>
        <dbReference type="EMBL" id="RYU66151.1"/>
    </source>
</evidence>
<dbReference type="InterPro" id="IPR003660">
    <property type="entry name" value="HAMP_dom"/>
</dbReference>
<evidence type="ECO:0000256" key="5">
    <source>
        <dbReference type="SAM" id="Phobius"/>
    </source>
</evidence>
<evidence type="ECO:0000313" key="8">
    <source>
        <dbReference type="EMBL" id="RYU53706.1"/>
    </source>
</evidence>
<dbReference type="PANTHER" id="PTHR32089:SF117">
    <property type="entry name" value="METHYL ACCEPTING SENSORY TRANSDUCER WITH CACHE_1 SMALL MOLECULE BINDING DOMAIN"/>
    <property type="match status" value="1"/>
</dbReference>
<reference evidence="10 11" key="1">
    <citation type="submission" date="2019-02" db="EMBL/GenBank/DDBJ databases">
        <title>Genome sequences of Aliivibrio finisterrensis strains from farmed Atlantic salmon.</title>
        <authorList>
            <person name="Bowman J.P."/>
        </authorList>
    </citation>
    <scope>NUCLEOTIDE SEQUENCE [LARGE SCALE GENOMIC DNA]</scope>
    <source>
        <strain evidence="9 11">A21</strain>
        <strain evidence="8 10">A46</strain>
    </source>
</reference>
<dbReference type="PANTHER" id="PTHR32089">
    <property type="entry name" value="METHYL-ACCEPTING CHEMOTAXIS PROTEIN MCPB"/>
    <property type="match status" value="1"/>
</dbReference>
<dbReference type="PROSITE" id="PS50111">
    <property type="entry name" value="CHEMOTAXIS_TRANSDUC_2"/>
    <property type="match status" value="1"/>
</dbReference>
<dbReference type="EMBL" id="SEZK01000003">
    <property type="protein sequence ID" value="RYU53706.1"/>
    <property type="molecule type" value="Genomic_DNA"/>
</dbReference>
<dbReference type="SMART" id="SM00304">
    <property type="entry name" value="HAMP"/>
    <property type="match status" value="1"/>
</dbReference>
<dbReference type="Pfam" id="PF00672">
    <property type="entry name" value="HAMP"/>
    <property type="match status" value="1"/>
</dbReference>
<dbReference type="SMART" id="SM00283">
    <property type="entry name" value="MA"/>
    <property type="match status" value="1"/>
</dbReference>
<evidence type="ECO:0000259" key="7">
    <source>
        <dbReference type="PROSITE" id="PS50885"/>
    </source>
</evidence>
<feature type="domain" description="Methyl-accepting transducer" evidence="6">
    <location>
        <begin position="362"/>
        <end position="598"/>
    </location>
</feature>
<keyword evidence="5" id="KW-0812">Transmembrane</keyword>
<dbReference type="Pfam" id="PF00015">
    <property type="entry name" value="MCPsignal"/>
    <property type="match status" value="1"/>
</dbReference>
<dbReference type="InterPro" id="IPR004090">
    <property type="entry name" value="Chemotax_Me-accpt_rcpt"/>
</dbReference>
<keyword evidence="2 4" id="KW-0807">Transducer</keyword>
<dbReference type="GO" id="GO:0007165">
    <property type="term" value="P:signal transduction"/>
    <property type="evidence" value="ECO:0007669"/>
    <property type="project" value="UniProtKB-KW"/>
</dbReference>
<dbReference type="PROSITE" id="PS50885">
    <property type="entry name" value="HAMP"/>
    <property type="match status" value="1"/>
</dbReference>
<dbReference type="CDD" id="cd11386">
    <property type="entry name" value="MCP_signal"/>
    <property type="match status" value="1"/>
</dbReference>
<proteinExistence type="inferred from homology"/>
<dbReference type="FunFam" id="1.10.287.950:FF:000001">
    <property type="entry name" value="Methyl-accepting chemotaxis sensory transducer"/>
    <property type="match status" value="1"/>
</dbReference>
<comment type="similarity">
    <text evidence="3">Belongs to the methyl-accepting chemotaxis (MCP) protein family.</text>
</comment>
<protein>
    <submittedName>
        <fullName evidence="8">Methyl-accepting chemotaxis protein</fullName>
    </submittedName>
</protein>
<dbReference type="GO" id="GO:0016020">
    <property type="term" value="C:membrane"/>
    <property type="evidence" value="ECO:0007669"/>
    <property type="project" value="UniProtKB-SubCell"/>
</dbReference>
<gene>
    <name evidence="9" type="ORF">ERW53_04450</name>
    <name evidence="8" type="ORF">ERW57_03920</name>
</gene>
<dbReference type="Proteomes" id="UP000294063">
    <property type="component" value="Unassembled WGS sequence"/>
</dbReference>
<evidence type="ECO:0000256" key="4">
    <source>
        <dbReference type="PROSITE-ProRule" id="PRU00284"/>
    </source>
</evidence>
<dbReference type="CDD" id="cd06225">
    <property type="entry name" value="HAMP"/>
    <property type="match status" value="1"/>
</dbReference>
<evidence type="ECO:0000313" key="10">
    <source>
        <dbReference type="Proteomes" id="UP000294063"/>
    </source>
</evidence>
<feature type="transmembrane region" description="Helical" evidence="5">
    <location>
        <begin position="279"/>
        <end position="306"/>
    </location>
</feature>
<dbReference type="Proteomes" id="UP000294166">
    <property type="component" value="Unassembled WGS sequence"/>
</dbReference>
<name>A0A4Q5KX93_9GAMM</name>
<accession>A0A4Q5KX93</accession>
<sequence>MRSLNIQGSSMSLKAKLLLSIFIFITIIITTLTTITYITQKNNLHSQIHSETMNIGKVQAERFGEWLLLHKDIVNSLAQDINNGDVIFALQQAQKIGELQLTYFAENNGRMRDSDTSIDRTAYDPLTKSWYNNALEKNALMTTTPSYSASSKDILRIMIVSPTPSKNGVVGANLPIDSLIKKVNHIQLPANGKTILIHNNGIILAHYDPDNTLKPISEIEPTLTTTVLNKIMNANEMLNITFQSDHENKSVWGSEIPNSDWSLVYILEQKKIDAPLRDLLINNLIPAVILLLISLVITALLIGFLLKPLNDITNSLRKIIEGEGDLTQKITAKYMDEIGLLATYFNTFIEGMHTMISRLRDISIELEIQSQQSLKNTNLSKINIQDQQDEINLIAIAIHEMAATTQEIAYNTENAAKEANNAVDFSMNSASKMNESQQAINDLSNKTKTAMDVVYTLNIHSQNISTILSTIKNISEQTNLLALNAAIEAARAGEHGRGFSVVADEVRMLSQRTHASTEEIQTTIEALQAIIQNAIDIIDESHSLADNSVSNVQHVSQSLTVINQVIDQINDMTTTIATSAEEQTAVTNEINQNTLAIRDSTVSLVADLINAEEQSSRLADLANNLKQEIAHFKL</sequence>
<dbReference type="AlphaFoldDB" id="A0A4Q5KX93"/>
<evidence type="ECO:0000256" key="1">
    <source>
        <dbReference type="ARBA" id="ARBA00004370"/>
    </source>
</evidence>
<keyword evidence="5" id="KW-0472">Membrane</keyword>
<dbReference type="SUPFAM" id="SSF58104">
    <property type="entry name" value="Methyl-accepting chemotaxis protein (MCP) signaling domain"/>
    <property type="match status" value="1"/>
</dbReference>
<feature type="transmembrane region" description="Helical" evidence="5">
    <location>
        <begin position="17"/>
        <end position="38"/>
    </location>
</feature>